<dbReference type="Proteomes" id="UP000299102">
    <property type="component" value="Unassembled WGS sequence"/>
</dbReference>
<reference evidence="1 2" key="1">
    <citation type="journal article" date="2019" name="Commun. Biol.">
        <title>The bagworm genome reveals a unique fibroin gene that provides high tensile strength.</title>
        <authorList>
            <person name="Kono N."/>
            <person name="Nakamura H."/>
            <person name="Ohtoshi R."/>
            <person name="Tomita M."/>
            <person name="Numata K."/>
            <person name="Arakawa K."/>
        </authorList>
    </citation>
    <scope>NUCLEOTIDE SEQUENCE [LARGE SCALE GENOMIC DNA]</scope>
</reference>
<organism evidence="1 2">
    <name type="scientific">Eumeta variegata</name>
    <name type="common">Bagworm moth</name>
    <name type="synonym">Eumeta japonica</name>
    <dbReference type="NCBI Taxonomy" id="151549"/>
    <lineage>
        <taxon>Eukaryota</taxon>
        <taxon>Metazoa</taxon>
        <taxon>Ecdysozoa</taxon>
        <taxon>Arthropoda</taxon>
        <taxon>Hexapoda</taxon>
        <taxon>Insecta</taxon>
        <taxon>Pterygota</taxon>
        <taxon>Neoptera</taxon>
        <taxon>Endopterygota</taxon>
        <taxon>Lepidoptera</taxon>
        <taxon>Glossata</taxon>
        <taxon>Ditrysia</taxon>
        <taxon>Tineoidea</taxon>
        <taxon>Psychidae</taxon>
        <taxon>Oiketicinae</taxon>
        <taxon>Eumeta</taxon>
    </lineage>
</organism>
<evidence type="ECO:0000313" key="2">
    <source>
        <dbReference type="Proteomes" id="UP000299102"/>
    </source>
</evidence>
<sequence length="120" mass="13078">MGAECFIQTAARRGSVTGRTSHTNCDRDPACARDGNPYASQLYRAGRGAAAAARAQGAKRLRKTVPALPTYRRVASTGRPERTPARGRLACKSHGFTICWPLLFPIAERFGAKDEYCLFC</sequence>
<protein>
    <submittedName>
        <fullName evidence="1">Uncharacterized protein</fullName>
    </submittedName>
</protein>
<comment type="caution">
    <text evidence="1">The sequence shown here is derived from an EMBL/GenBank/DDBJ whole genome shotgun (WGS) entry which is preliminary data.</text>
</comment>
<gene>
    <name evidence="1" type="ORF">EVAR_97956_1</name>
</gene>
<keyword evidence="2" id="KW-1185">Reference proteome</keyword>
<accession>A0A4C1XI17</accession>
<dbReference type="EMBL" id="BGZK01000825">
    <property type="protein sequence ID" value="GBP61867.1"/>
    <property type="molecule type" value="Genomic_DNA"/>
</dbReference>
<proteinExistence type="predicted"/>
<dbReference type="AlphaFoldDB" id="A0A4C1XI17"/>
<name>A0A4C1XI17_EUMVA</name>
<evidence type="ECO:0000313" key="1">
    <source>
        <dbReference type="EMBL" id="GBP61867.1"/>
    </source>
</evidence>